<name>A0ABT1NZI2_9GAMM</name>
<dbReference type="Proteomes" id="UP001205566">
    <property type="component" value="Unassembled WGS sequence"/>
</dbReference>
<evidence type="ECO:0000259" key="1">
    <source>
        <dbReference type="Pfam" id="PF04773"/>
    </source>
</evidence>
<comment type="caution">
    <text evidence="2">The sequence shown here is derived from an EMBL/GenBank/DDBJ whole genome shotgun (WGS) entry which is preliminary data.</text>
</comment>
<dbReference type="InterPro" id="IPR012373">
    <property type="entry name" value="Ferrdict_sens_TM"/>
</dbReference>
<dbReference type="Pfam" id="PF04773">
    <property type="entry name" value="FecR"/>
    <property type="match status" value="1"/>
</dbReference>
<sequence>MNRERPLSEQEEQRIYRWIVHGGADQADAEAYLQHQSWLQENPARQRKASQVDGVWNHPDFEKAVRLVASSTPAEAMLAAPAARRAGRRWPLTAAAGFLIAISITALLQPFGTGQDPDTQVYATERQQTRHTALADGSTLDLSAQSRVAVDYSERKRHIRLYDGEARFTVAKDRERPFVVESLQASIKALGTIFNVDQRGDVTELTVLEGLVSVHPHNQPGNTRHVAAGERVRIAGDAIGRVQKFDLHNYRDWLQGLVQVEDIRLEELLVEFNRYADTPVTAADSRTRNLRVGGTFDLQDMHSNLQILATLHGLEIAETGSGIVLRSGP</sequence>
<organism evidence="2 3">
    <name type="scientific">Microbulbifer elongatus</name>
    <dbReference type="NCBI Taxonomy" id="86173"/>
    <lineage>
        <taxon>Bacteria</taxon>
        <taxon>Pseudomonadati</taxon>
        <taxon>Pseudomonadota</taxon>
        <taxon>Gammaproteobacteria</taxon>
        <taxon>Cellvibrionales</taxon>
        <taxon>Microbulbiferaceae</taxon>
        <taxon>Microbulbifer</taxon>
    </lineage>
</organism>
<protein>
    <submittedName>
        <fullName evidence="2">FecR domain-containing protein</fullName>
    </submittedName>
</protein>
<dbReference type="EMBL" id="JACASI010000024">
    <property type="protein sequence ID" value="MCQ3829285.1"/>
    <property type="molecule type" value="Genomic_DNA"/>
</dbReference>
<dbReference type="PANTHER" id="PTHR30273">
    <property type="entry name" value="PERIPLASMIC SIGNAL SENSOR AND SIGMA FACTOR ACTIVATOR FECR-RELATED"/>
    <property type="match status" value="1"/>
</dbReference>
<dbReference type="PIRSF" id="PIRSF018266">
    <property type="entry name" value="FecR"/>
    <property type="match status" value="1"/>
</dbReference>
<reference evidence="2" key="1">
    <citation type="thesis" date="2020" institute="Technische Universitat Dresden" country="Dresden, Germany">
        <title>The Agarolytic System of Microbulbifer elongatus PORT2, Isolated from Batu Karas, Pangandaran West Java Indonesia.</title>
        <authorList>
            <person name="Anggraeni S.R."/>
        </authorList>
    </citation>
    <scope>NUCLEOTIDE SEQUENCE</scope>
    <source>
        <strain evidence="2">PORT2</strain>
    </source>
</reference>
<keyword evidence="3" id="KW-1185">Reference proteome</keyword>
<dbReference type="InterPro" id="IPR006860">
    <property type="entry name" value="FecR"/>
</dbReference>
<evidence type="ECO:0000313" key="3">
    <source>
        <dbReference type="Proteomes" id="UP001205566"/>
    </source>
</evidence>
<proteinExistence type="predicted"/>
<dbReference type="PANTHER" id="PTHR30273:SF2">
    <property type="entry name" value="PROTEIN FECR"/>
    <property type="match status" value="1"/>
</dbReference>
<dbReference type="Gene3D" id="2.60.120.1440">
    <property type="match status" value="1"/>
</dbReference>
<gene>
    <name evidence="2" type="ORF">HXX02_07490</name>
</gene>
<feature type="domain" description="FecR protein" evidence="1">
    <location>
        <begin position="121"/>
        <end position="212"/>
    </location>
</feature>
<accession>A0ABT1NZI2</accession>
<evidence type="ECO:0000313" key="2">
    <source>
        <dbReference type="EMBL" id="MCQ3829285.1"/>
    </source>
</evidence>
<dbReference type="RefSeq" id="WP_255874170.1">
    <property type="nucleotide sequence ID" value="NZ_JACASI010000024.1"/>
</dbReference>